<evidence type="ECO:0000259" key="8">
    <source>
        <dbReference type="SMART" id="SM00965"/>
    </source>
</evidence>
<dbReference type="InterPro" id="IPR004846">
    <property type="entry name" value="T2SS/T3SS_dom"/>
</dbReference>
<dbReference type="KEGG" id="slac:SKTS_24950"/>
<dbReference type="GO" id="GO:0009279">
    <property type="term" value="C:cell outer membrane"/>
    <property type="evidence" value="ECO:0007669"/>
    <property type="project" value="UniProtKB-SubCell"/>
</dbReference>
<dbReference type="Gene3D" id="2.60.40.680">
    <property type="match status" value="1"/>
</dbReference>
<evidence type="ECO:0000256" key="5">
    <source>
        <dbReference type="ARBA" id="ARBA00023237"/>
    </source>
</evidence>
<dbReference type="Gene3D" id="3.30.1370.120">
    <property type="match status" value="1"/>
</dbReference>
<evidence type="ECO:0000256" key="1">
    <source>
        <dbReference type="ARBA" id="ARBA00004370"/>
    </source>
</evidence>
<dbReference type="CDD" id="cd08547">
    <property type="entry name" value="Type_II_cohesin"/>
    <property type="match status" value="1"/>
</dbReference>
<dbReference type="GO" id="GO:0015627">
    <property type="term" value="C:type II protein secretion system complex"/>
    <property type="evidence" value="ECO:0007669"/>
    <property type="project" value="TreeGrafter"/>
</dbReference>
<dbReference type="GO" id="GO:0030246">
    <property type="term" value="F:carbohydrate binding"/>
    <property type="evidence" value="ECO:0007669"/>
    <property type="project" value="InterPro"/>
</dbReference>
<comment type="subcellular location">
    <subcellularLocation>
        <location evidence="7">Cell outer membrane</location>
    </subcellularLocation>
    <subcellularLocation>
        <location evidence="1">Membrane</location>
    </subcellularLocation>
</comment>
<evidence type="ECO:0000256" key="2">
    <source>
        <dbReference type="ARBA" id="ARBA00022448"/>
    </source>
</evidence>
<dbReference type="RefSeq" id="WP_173065554.1">
    <property type="nucleotide sequence ID" value="NZ_AP022853.1"/>
</dbReference>
<dbReference type="InterPro" id="IPR008965">
    <property type="entry name" value="CBM2/CBM3_carb-bd_dom_sf"/>
</dbReference>
<sequence length="781" mass="83700">MHRLNLHFTGNNILFLLAATMLAGCAGQRLHDEGMELLQAGRSEEGLAKLEEATKAEPGNLSYRTTLARYREQLVNRMLANANSERAQEHYDAAQAIYEHALRIDPQSNGAKDGMASLAMDRRHAKIVAEATGLFKKGDAEGARAALKTVLLENPRNGPALLLQQQIDEQAAKGLLAEPTLQGKFRKPVTMQFRDANLKMVFEALSRTSGINILLDKDVRADLKTSIFVKDVSVEDAIDLILLQSQLEKKIISDNTVFIYPNTPAKLKDYQDLKIRSFHLTNADPKQVLTMIKTLLKTKDIFINEKTNSIVMRDTPEAIRLAEKMVADQDIADPEVMLEVEVLEVSTSRLSELGIKWPDTLTLTSPTGTTLTTSAGVQSTTNVPGSLGQLLHTPLKSYTATPLSLALNLMLQDTDTNLLASPRIRVRNHEKAKIMIGDRVPVITNAVTPVSTGTPVVTGSVQYLDVGMKLEVEPEIHLDNDVSIKINLDVSSIVKQVNNPISGTQAYQIGTRNASTVLRLKDGETQILAGLISDEDRRNANKVPGLGQLPILGRLFSSHGDNTSKSEIVLSITPRIVGRNILPDAREVEYWSGTESTLRSSALTMKSSGSVGFSSVAQPVVPAPRQPAAKAPVTATPADAAPQAVALSWDGPNQAKVGDRISLTLNNSAPLGAKSLGFQVSYDPAVLKAVDVIEGDAMKQNNAQSNLMKTINQKSGNIVVGLSGSGTGEASGGGSVVTLVFEVTAAAPSSQISVRNITSAASGGGSLALAAPEPHAITVTQ</sequence>
<dbReference type="InterPro" id="IPR011662">
    <property type="entry name" value="Secretin/TonB_short_N"/>
</dbReference>
<organism evidence="9 10">
    <name type="scientific">Sulfurimicrobium lacus</name>
    <dbReference type="NCBI Taxonomy" id="2715678"/>
    <lineage>
        <taxon>Bacteria</taxon>
        <taxon>Pseudomonadati</taxon>
        <taxon>Pseudomonadota</taxon>
        <taxon>Betaproteobacteria</taxon>
        <taxon>Nitrosomonadales</taxon>
        <taxon>Sulfuricellaceae</taxon>
        <taxon>Sulfurimicrobium</taxon>
    </lineage>
</organism>
<evidence type="ECO:0000256" key="3">
    <source>
        <dbReference type="ARBA" id="ARBA00022729"/>
    </source>
</evidence>
<keyword evidence="3" id="KW-0732">Signal</keyword>
<evidence type="ECO:0000256" key="6">
    <source>
        <dbReference type="RuleBase" id="RU004003"/>
    </source>
</evidence>
<dbReference type="Pfam" id="PF07660">
    <property type="entry name" value="STN"/>
    <property type="match status" value="1"/>
</dbReference>
<dbReference type="InterPro" id="IPR050810">
    <property type="entry name" value="Bact_Secretion_Sys_Channel"/>
</dbReference>
<dbReference type="SUPFAM" id="SSF48452">
    <property type="entry name" value="TPR-like"/>
    <property type="match status" value="1"/>
</dbReference>
<dbReference type="PRINTS" id="PR00811">
    <property type="entry name" value="BCTERIALGSPD"/>
</dbReference>
<dbReference type="Gene3D" id="3.30.1370.130">
    <property type="match status" value="1"/>
</dbReference>
<dbReference type="PANTHER" id="PTHR30332">
    <property type="entry name" value="PROBABLE GENERAL SECRETION PATHWAY PROTEIN D"/>
    <property type="match status" value="1"/>
</dbReference>
<keyword evidence="10" id="KW-1185">Reference proteome</keyword>
<gene>
    <name evidence="9" type="primary">pulQ</name>
    <name evidence="9" type="ORF">SKTS_24950</name>
</gene>
<dbReference type="InterPro" id="IPR002102">
    <property type="entry name" value="Cohesin_dom"/>
</dbReference>
<dbReference type="InterPro" id="IPR001775">
    <property type="entry name" value="GspD/PilQ"/>
</dbReference>
<dbReference type="Pfam" id="PF03958">
    <property type="entry name" value="Secretin_N"/>
    <property type="match status" value="1"/>
</dbReference>
<dbReference type="AlphaFoldDB" id="A0A6F8VFW0"/>
<reference evidence="10" key="1">
    <citation type="submission" date="2020-03" db="EMBL/GenBank/DDBJ databases">
        <title>Complete genome sequence of sulfur-oxidizing bacterium skT11.</title>
        <authorList>
            <person name="Kanda M."/>
            <person name="Kojima H."/>
            <person name="Fukui M."/>
        </authorList>
    </citation>
    <scope>NUCLEOTIDE SEQUENCE [LARGE SCALE GENOMIC DNA]</scope>
    <source>
        <strain evidence="10">skT11</strain>
    </source>
</reference>
<evidence type="ECO:0000256" key="7">
    <source>
        <dbReference type="RuleBase" id="RU004004"/>
    </source>
</evidence>
<dbReference type="GO" id="GO:0000272">
    <property type="term" value="P:polysaccharide catabolic process"/>
    <property type="evidence" value="ECO:0007669"/>
    <property type="project" value="InterPro"/>
</dbReference>
<dbReference type="EMBL" id="AP022853">
    <property type="protein sequence ID" value="BCB27609.1"/>
    <property type="molecule type" value="Genomic_DNA"/>
</dbReference>
<dbReference type="PROSITE" id="PS51257">
    <property type="entry name" value="PROKAR_LIPOPROTEIN"/>
    <property type="match status" value="1"/>
</dbReference>
<evidence type="ECO:0000256" key="4">
    <source>
        <dbReference type="ARBA" id="ARBA00023136"/>
    </source>
</evidence>
<dbReference type="SUPFAM" id="SSF49384">
    <property type="entry name" value="Carbohydrate-binding domain"/>
    <property type="match status" value="1"/>
</dbReference>
<dbReference type="InterPro" id="IPR005644">
    <property type="entry name" value="NolW-like"/>
</dbReference>
<proteinExistence type="inferred from homology"/>
<evidence type="ECO:0000313" key="10">
    <source>
        <dbReference type="Proteomes" id="UP000502260"/>
    </source>
</evidence>
<dbReference type="InterPro" id="IPR011990">
    <property type="entry name" value="TPR-like_helical_dom_sf"/>
</dbReference>
<dbReference type="InterPro" id="IPR038591">
    <property type="entry name" value="NolW-like_sf"/>
</dbReference>
<dbReference type="GO" id="GO:0009306">
    <property type="term" value="P:protein secretion"/>
    <property type="evidence" value="ECO:0007669"/>
    <property type="project" value="InterPro"/>
</dbReference>
<keyword evidence="2 7" id="KW-0813">Transport</keyword>
<keyword evidence="5" id="KW-0998">Cell outer membrane</keyword>
<protein>
    <submittedName>
        <fullName evidence="9">Type II secretion system protein</fullName>
    </submittedName>
</protein>
<keyword evidence="4" id="KW-0472">Membrane</keyword>
<comment type="similarity">
    <text evidence="6">Belongs to the bacterial secretin family.</text>
</comment>
<dbReference type="Gene3D" id="1.25.40.10">
    <property type="entry name" value="Tetratricopeptide repeat domain"/>
    <property type="match status" value="1"/>
</dbReference>
<dbReference type="Pfam" id="PF00963">
    <property type="entry name" value="Cohesin"/>
    <property type="match status" value="1"/>
</dbReference>
<dbReference type="Pfam" id="PF00263">
    <property type="entry name" value="Secretin"/>
    <property type="match status" value="1"/>
</dbReference>
<evidence type="ECO:0000313" key="9">
    <source>
        <dbReference type="EMBL" id="BCB27609.1"/>
    </source>
</evidence>
<dbReference type="Proteomes" id="UP000502260">
    <property type="component" value="Chromosome"/>
</dbReference>
<dbReference type="PANTHER" id="PTHR30332:SF17">
    <property type="entry name" value="TYPE IV PILIATION SYSTEM PROTEIN DR_0774-RELATED"/>
    <property type="match status" value="1"/>
</dbReference>
<accession>A0A6F8VFW0</accession>
<dbReference type="SMART" id="SM00965">
    <property type="entry name" value="STN"/>
    <property type="match status" value="1"/>
</dbReference>
<name>A0A6F8VFW0_9PROT</name>
<feature type="domain" description="Secretin/TonB short N-terminal" evidence="8">
    <location>
        <begin position="211"/>
        <end position="262"/>
    </location>
</feature>